<evidence type="ECO:0000256" key="3">
    <source>
        <dbReference type="ARBA" id="ARBA00023186"/>
    </source>
</evidence>
<dbReference type="SUPFAM" id="SSF90002">
    <property type="entry name" value="Hypothetical protein YjiA, C-terminal domain"/>
    <property type="match status" value="1"/>
</dbReference>
<evidence type="ECO:0000256" key="4">
    <source>
        <dbReference type="ARBA" id="ARBA00034320"/>
    </source>
</evidence>
<comment type="catalytic activity">
    <reaction evidence="5">
        <text>GTP + H2O = GDP + phosphate + H(+)</text>
        <dbReference type="Rhea" id="RHEA:19669"/>
        <dbReference type="ChEBI" id="CHEBI:15377"/>
        <dbReference type="ChEBI" id="CHEBI:15378"/>
        <dbReference type="ChEBI" id="CHEBI:37565"/>
        <dbReference type="ChEBI" id="CHEBI:43474"/>
        <dbReference type="ChEBI" id="CHEBI:58189"/>
    </reaction>
    <physiologicalReaction direction="left-to-right" evidence="5">
        <dbReference type="Rhea" id="RHEA:19670"/>
    </physiologicalReaction>
</comment>
<name>A0A6P1TPJ5_9FIRM</name>
<dbReference type="SUPFAM" id="SSF52540">
    <property type="entry name" value="P-loop containing nucleoside triphosphate hydrolases"/>
    <property type="match status" value="1"/>
</dbReference>
<sequence>MKKTKIDIISGFLGAGKTTFIKKLMEGVFPDETIVILENEFGRINIDQENLGREGLTVKPIQAGCICCSSSMELSKGIFDITEEFHPDRIIVEPTGIAKLSEMKKLLLQKELEELCETDHIITIVDGKNYYLRTMISKDFFEDQIRASQVIFLSKTDGMDEFKKHTIITEIYKINPSCHIISDPWDSIPLASFKQLMELKNDAPVSKQQLRLRINHVNDFESYEIIREDSININEVRLFINDIENNIYGEVHRLKGICTDSEQGLYSVEYVPGETNIKQLPDQTARSGQTKICLIGRSLEAEKLDKVFNN</sequence>
<evidence type="ECO:0000256" key="2">
    <source>
        <dbReference type="ARBA" id="ARBA00022801"/>
    </source>
</evidence>
<accession>A0A6P1TPJ5</accession>
<dbReference type="PANTHER" id="PTHR13748">
    <property type="entry name" value="COBW-RELATED"/>
    <property type="match status" value="1"/>
</dbReference>
<dbReference type="Gene3D" id="3.40.50.300">
    <property type="entry name" value="P-loop containing nucleotide triphosphate hydrolases"/>
    <property type="match status" value="1"/>
</dbReference>
<dbReference type="GO" id="GO:0005737">
    <property type="term" value="C:cytoplasm"/>
    <property type="evidence" value="ECO:0007669"/>
    <property type="project" value="TreeGrafter"/>
</dbReference>
<dbReference type="GO" id="GO:0000166">
    <property type="term" value="F:nucleotide binding"/>
    <property type="evidence" value="ECO:0007669"/>
    <property type="project" value="UniProtKB-KW"/>
</dbReference>
<evidence type="ECO:0000256" key="1">
    <source>
        <dbReference type="ARBA" id="ARBA00022741"/>
    </source>
</evidence>
<keyword evidence="1" id="KW-0547">Nucleotide-binding</keyword>
<keyword evidence="2" id="KW-0378">Hydrolase</keyword>
<dbReference type="AlphaFoldDB" id="A0A6P1TPJ5"/>
<evidence type="ECO:0000259" key="7">
    <source>
        <dbReference type="Pfam" id="PF07683"/>
    </source>
</evidence>
<dbReference type="Gene3D" id="3.30.1220.10">
    <property type="entry name" value="CobW-like, C-terminal domain"/>
    <property type="match status" value="1"/>
</dbReference>
<evidence type="ECO:0008006" key="10">
    <source>
        <dbReference type="Google" id="ProtNLM"/>
    </source>
</evidence>
<dbReference type="PANTHER" id="PTHR13748:SF62">
    <property type="entry name" value="COBW DOMAIN-CONTAINING PROTEIN"/>
    <property type="match status" value="1"/>
</dbReference>
<feature type="domain" description="CobW/HypB/UreG nucleotide-binding" evidence="6">
    <location>
        <begin position="8"/>
        <end position="180"/>
    </location>
</feature>
<dbReference type="KEGG" id="anr:Ana3638_17585"/>
<dbReference type="InterPro" id="IPR051316">
    <property type="entry name" value="Zinc-reg_GTPase_activator"/>
</dbReference>
<evidence type="ECO:0000259" key="6">
    <source>
        <dbReference type="Pfam" id="PF02492"/>
    </source>
</evidence>
<dbReference type="InterPro" id="IPR027417">
    <property type="entry name" value="P-loop_NTPase"/>
</dbReference>
<keyword evidence="9" id="KW-1185">Reference proteome</keyword>
<dbReference type="InterPro" id="IPR011629">
    <property type="entry name" value="CobW-like_C"/>
</dbReference>
<dbReference type="Pfam" id="PF07683">
    <property type="entry name" value="CobW_C"/>
    <property type="match status" value="1"/>
</dbReference>
<feature type="domain" description="CobW C-terminal" evidence="7">
    <location>
        <begin position="221"/>
        <end position="309"/>
    </location>
</feature>
<evidence type="ECO:0000313" key="8">
    <source>
        <dbReference type="EMBL" id="QHQ62373.1"/>
    </source>
</evidence>
<dbReference type="InterPro" id="IPR036627">
    <property type="entry name" value="CobW-likC_sf"/>
</dbReference>
<evidence type="ECO:0000313" key="9">
    <source>
        <dbReference type="Proteomes" id="UP000464314"/>
    </source>
</evidence>
<keyword evidence="3" id="KW-0143">Chaperone</keyword>
<dbReference type="InterPro" id="IPR003495">
    <property type="entry name" value="CobW/HypB/UreG_nucleotide-bd"/>
</dbReference>
<comment type="similarity">
    <text evidence="4">Belongs to the SIMIBI class G3E GTPase family. ZNG1 subfamily.</text>
</comment>
<dbReference type="RefSeq" id="WP_161839197.1">
    <property type="nucleotide sequence ID" value="NZ_CP048000.1"/>
</dbReference>
<dbReference type="GO" id="GO:0016787">
    <property type="term" value="F:hydrolase activity"/>
    <property type="evidence" value="ECO:0007669"/>
    <property type="project" value="UniProtKB-KW"/>
</dbReference>
<dbReference type="EMBL" id="CP048000">
    <property type="protein sequence ID" value="QHQ62373.1"/>
    <property type="molecule type" value="Genomic_DNA"/>
</dbReference>
<proteinExistence type="inferred from homology"/>
<dbReference type="Pfam" id="PF02492">
    <property type="entry name" value="cobW"/>
    <property type="match status" value="1"/>
</dbReference>
<gene>
    <name evidence="8" type="ORF">Ana3638_17585</name>
</gene>
<organism evidence="8 9">
    <name type="scientific">Anaerocolumna sedimenticola</name>
    <dbReference type="NCBI Taxonomy" id="2696063"/>
    <lineage>
        <taxon>Bacteria</taxon>
        <taxon>Bacillati</taxon>
        <taxon>Bacillota</taxon>
        <taxon>Clostridia</taxon>
        <taxon>Lachnospirales</taxon>
        <taxon>Lachnospiraceae</taxon>
        <taxon>Anaerocolumna</taxon>
    </lineage>
</organism>
<protein>
    <recommendedName>
        <fullName evidence="10">GTP-binding protein</fullName>
    </recommendedName>
</protein>
<dbReference type="Proteomes" id="UP000464314">
    <property type="component" value="Chromosome"/>
</dbReference>
<reference evidence="8 9" key="1">
    <citation type="submission" date="2020-01" db="EMBL/GenBank/DDBJ databases">
        <title>Genome analysis of Anaerocolumna sp. CBA3638.</title>
        <authorList>
            <person name="Kim J."/>
            <person name="Roh S.W."/>
        </authorList>
    </citation>
    <scope>NUCLEOTIDE SEQUENCE [LARGE SCALE GENOMIC DNA]</scope>
    <source>
        <strain evidence="8 9">CBA3638</strain>
    </source>
</reference>
<evidence type="ECO:0000256" key="5">
    <source>
        <dbReference type="ARBA" id="ARBA00049117"/>
    </source>
</evidence>